<proteinExistence type="predicted"/>
<feature type="compositionally biased region" description="Pro residues" evidence="1">
    <location>
        <begin position="33"/>
        <end position="43"/>
    </location>
</feature>
<organism evidence="3 4">
    <name type="scientific">Orbilia ellipsospora</name>
    <dbReference type="NCBI Taxonomy" id="2528407"/>
    <lineage>
        <taxon>Eukaryota</taxon>
        <taxon>Fungi</taxon>
        <taxon>Dikarya</taxon>
        <taxon>Ascomycota</taxon>
        <taxon>Pezizomycotina</taxon>
        <taxon>Orbiliomycetes</taxon>
        <taxon>Orbiliales</taxon>
        <taxon>Orbiliaceae</taxon>
        <taxon>Orbilia</taxon>
    </lineage>
</organism>
<name>A0AAV9XBB0_9PEZI</name>
<evidence type="ECO:0000313" key="3">
    <source>
        <dbReference type="EMBL" id="KAK6539203.1"/>
    </source>
</evidence>
<dbReference type="AlphaFoldDB" id="A0AAV9XBB0"/>
<dbReference type="EMBL" id="JAVHJO010000006">
    <property type="protein sequence ID" value="KAK6539203.1"/>
    <property type="molecule type" value="Genomic_DNA"/>
</dbReference>
<keyword evidence="4" id="KW-1185">Reference proteome</keyword>
<feature type="signal peptide" evidence="2">
    <location>
        <begin position="1"/>
        <end position="26"/>
    </location>
</feature>
<reference evidence="3 4" key="1">
    <citation type="submission" date="2019-10" db="EMBL/GenBank/DDBJ databases">
        <authorList>
            <person name="Palmer J.M."/>
        </authorList>
    </citation>
    <scope>NUCLEOTIDE SEQUENCE [LARGE SCALE GENOMIC DNA]</scope>
    <source>
        <strain evidence="3 4">TWF694</strain>
    </source>
</reference>
<sequence length="718" mass="79184">MDRQSSTKWQLLWVLTLLGSIFEVEADNIQPRSPEPSLTPPGSYPNQYGGEFDTSRSGLKNMGTMDLLTPPKVNLAWNNPAKASYRLNDEDTVDSTALGNSYFGNMVDIPETEQDELLYPQITPRLSPYRSGIQTEVNPQELLTRFGKEHGITANTAMKALGIKDTEEDPGAISPFIELDRSPDTSRPGTPTPRVGYGSPSSNWRYTLMQPDSMTPRGDADEGNVEEDLDEDLGFQLPVSSIHQPSLKSIGPEKVNPVKLTDGTITLTAVSEPGGVFKSDYQSLYQEKSDLEYAQGFPITIVGGAGGGNAKVNAVLDEKGRPVVAIQYEVFNRNWSRWTIKDGTLWLSATDYFAYLCHISGEKVEFRLGHWSEKAKLAKSCTGRAYDNFIYTGWEIIKGKQRGGVVGNDYEIVFNNPKTTSLNKDGLFGGIFPSRAFLDVWVIIPRKDGSELLRYPKYYHLATWPNSGISKLGAGTGQAQEALENKPLRLTLGDVRQTGNKVADGWTVKDIYAGAPIQLQCSVPAGYPQDWFLTEVSPGTDPFNSGRDIDGADVITASLDTAPKPGVWRYDASSERLYKWGTKKFLYTCRDEKLGGAFLRVGTASQAVDQCGGEDRRKDYVHPVRVTFDAAPNFSGRVSVQVGKGLLWVTPDPKWTAPGWAFRENGSPKLARLMTAGPPDYSDMSKKQAEAAMAFREQITIIIEAFVVKIPPGPYIQF</sequence>
<evidence type="ECO:0000313" key="4">
    <source>
        <dbReference type="Proteomes" id="UP001365542"/>
    </source>
</evidence>
<keyword evidence="2" id="KW-0732">Signal</keyword>
<protein>
    <submittedName>
        <fullName evidence="3">Uncharacterized protein</fullName>
    </submittedName>
</protein>
<gene>
    <name evidence="3" type="ORF">TWF694_009445</name>
</gene>
<comment type="caution">
    <text evidence="3">The sequence shown here is derived from an EMBL/GenBank/DDBJ whole genome shotgun (WGS) entry which is preliminary data.</text>
</comment>
<feature type="region of interest" description="Disordered" evidence="1">
    <location>
        <begin position="31"/>
        <end position="55"/>
    </location>
</feature>
<evidence type="ECO:0000256" key="2">
    <source>
        <dbReference type="SAM" id="SignalP"/>
    </source>
</evidence>
<dbReference type="Proteomes" id="UP001365542">
    <property type="component" value="Unassembled WGS sequence"/>
</dbReference>
<feature type="region of interest" description="Disordered" evidence="1">
    <location>
        <begin position="167"/>
        <end position="225"/>
    </location>
</feature>
<accession>A0AAV9XBB0</accession>
<evidence type="ECO:0000256" key="1">
    <source>
        <dbReference type="SAM" id="MobiDB-lite"/>
    </source>
</evidence>
<feature type="chain" id="PRO_5043810392" evidence="2">
    <location>
        <begin position="27"/>
        <end position="718"/>
    </location>
</feature>
<feature type="compositionally biased region" description="Polar residues" evidence="1">
    <location>
        <begin position="199"/>
        <end position="213"/>
    </location>
</feature>